<organism evidence="1 2">
    <name type="scientific">Galdieria partita</name>
    <dbReference type="NCBI Taxonomy" id="83374"/>
    <lineage>
        <taxon>Eukaryota</taxon>
        <taxon>Rhodophyta</taxon>
        <taxon>Bangiophyceae</taxon>
        <taxon>Galdieriales</taxon>
        <taxon>Galdieriaceae</taxon>
        <taxon>Galdieria</taxon>
    </lineage>
</organism>
<accession>A0A9C7Q0Z5</accession>
<keyword evidence="2" id="KW-1185">Reference proteome</keyword>
<dbReference type="Proteomes" id="UP001061958">
    <property type="component" value="Unassembled WGS sequence"/>
</dbReference>
<dbReference type="AlphaFoldDB" id="A0A9C7Q0Z5"/>
<gene>
    <name evidence="1" type="ORF">GpartN1_g6269.t1</name>
</gene>
<reference evidence="1" key="1">
    <citation type="journal article" date="2022" name="Proc. Natl. Acad. Sci. U.S.A.">
        <title>Life cycle and functional genomics of the unicellular red alga Galdieria for elucidating algal and plant evolution and industrial use.</title>
        <authorList>
            <person name="Hirooka S."/>
            <person name="Itabashi T."/>
            <person name="Ichinose T.M."/>
            <person name="Onuma R."/>
            <person name="Fujiwara T."/>
            <person name="Yamashita S."/>
            <person name="Jong L.W."/>
            <person name="Tomita R."/>
            <person name="Iwane A.H."/>
            <person name="Miyagishima S.Y."/>
        </authorList>
    </citation>
    <scope>NUCLEOTIDE SEQUENCE</scope>
    <source>
        <strain evidence="1">NBRC 102759</strain>
    </source>
</reference>
<dbReference type="EMBL" id="BQMJ01000055">
    <property type="protein sequence ID" value="GJQ14478.1"/>
    <property type="molecule type" value="Genomic_DNA"/>
</dbReference>
<dbReference type="OrthoDB" id="10311490at2759"/>
<comment type="caution">
    <text evidence="1">The sequence shown here is derived from an EMBL/GenBank/DDBJ whole genome shotgun (WGS) entry which is preliminary data.</text>
</comment>
<sequence>MSNIFSLAMLSHPVAYEWLLKREEPTISSAFLSSSMVLRHRMVIDSELKTVEQLFVCVGVVNHMLIGYSFSNYHLVLSSLWIPTCRARCRRFAYDLVRNEFLELHWFPENQTVLASWFQFTCSQFRIRYLVLYEAPPPGKLPCNLVRSLEVVAERLPSSQCLNDEQARQLVEDGLQSSWFDVEQNWSIFPPNSLESQRHLGVFYGTARQTEYDRQSGLTRDYFRTFRQCIHVMKPKQRPQSTEKQPQETLKTVEIPVFQVADGAWVVEEFLLLEKYYLHGNKGNRHGDETSPVERRRRRRLILNKRKRKGELLWDAFQVAQALGDSLKRRLWKRNNTNHKKIFNRENKNWKNLLVQLCPEGVCFSYISSSYDSFE</sequence>
<name>A0A9C7Q0Z5_9RHOD</name>
<proteinExistence type="predicted"/>
<evidence type="ECO:0000313" key="1">
    <source>
        <dbReference type="EMBL" id="GJQ14478.1"/>
    </source>
</evidence>
<reference evidence="1" key="2">
    <citation type="submission" date="2022-01" db="EMBL/GenBank/DDBJ databases">
        <authorList>
            <person name="Hirooka S."/>
            <person name="Miyagishima S.Y."/>
        </authorList>
    </citation>
    <scope>NUCLEOTIDE SEQUENCE</scope>
    <source>
        <strain evidence="1">NBRC 102759</strain>
    </source>
</reference>
<protein>
    <submittedName>
        <fullName evidence="1">Uncharacterized protein</fullName>
    </submittedName>
</protein>
<evidence type="ECO:0000313" key="2">
    <source>
        <dbReference type="Proteomes" id="UP001061958"/>
    </source>
</evidence>